<sequence>MEVIESVTLEGRSLQLEVGKVAKQADGACLVRYGETVVLVTACFAKEPRVGVDFLPLTVDYREYTYAGGRIPGGWFKREGRPTEKEILTARLIDRPLRPLFPEGYRQETQIIGTVLSADGANDPDVLAINAASAALMVSDCPFNTPVGAVRVGLVDGSFVINPTHDQRARAQLEIVVAGTEEAVVMVEAGAQGVPESVILDAIDLAHHHIRELIKAQRALAEKVGKPKPTWVPPADPWPAEFEENIRKQFAAPLDEALRVKGKLNQKKAIEAVEDQALASLPEEEQAEKGPWVLAIIHRMVKDQFRHAVLEKGERLDGRAFDQMRKVTCEVGLLPRTHGSALFTRGETQALVTCTLGTSEDVQIIEALEGETQQRFMLHYNFPPFSVGEVKPMRGPSRREIGHGNLARRALAPVIPSQDLFPYTLRVVSDILESNGSSSMATVCGGTLALMDAGVPIAQAVAGIAMGLVSDGQKHAVLTDIAGQEDHYGDMDFKVAGTREGVTALQMDIKVSGLTRDVLEKALEQAKKARLELLDIMTATIAAPRPDISPYAPRIINVYIDPDKIRDVIGPGGKTIRAICEQTGARITIEDDGRVEIASPDLEAAHKARQIIENLTRQVQVGEIFEGTVKRIEPYGAFIEILPNQDGLLHISEIAHERIREVTDVLKLGDKVTVKVIGIDAQDRIKLSRKALLTPPPSTPSGEGQREERRGGGHRGSGGRPPRRH</sequence>
<reference evidence="11 12" key="1">
    <citation type="submission" date="2014-04" db="EMBL/GenBank/DDBJ databases">
        <title>The Genome Sequence of Thermoanaerobaculum aquaticum MP-01, The First Cultivated Group 23 Acidobacterium.</title>
        <authorList>
            <person name="Stamps B.W."/>
            <person name="Losey N.A."/>
            <person name="Lawson P.A."/>
            <person name="Stevenson B.S."/>
        </authorList>
    </citation>
    <scope>NUCLEOTIDE SEQUENCE [LARGE SCALE GENOMIC DNA]</scope>
    <source>
        <strain evidence="11 12">MP-01</strain>
    </source>
</reference>
<comment type="caution">
    <text evidence="11">The sequence shown here is derived from an EMBL/GenBank/DDBJ whole genome shotgun (WGS) entry which is preliminary data.</text>
</comment>
<dbReference type="HAMAP" id="MF_01595">
    <property type="entry name" value="PNPase"/>
    <property type="match status" value="1"/>
</dbReference>
<dbReference type="PANTHER" id="PTHR11252:SF0">
    <property type="entry name" value="POLYRIBONUCLEOTIDE NUCLEOTIDYLTRANSFERASE 1, MITOCHONDRIAL"/>
    <property type="match status" value="1"/>
</dbReference>
<dbReference type="CDD" id="cd02393">
    <property type="entry name" value="KH-I_PNPase"/>
    <property type="match status" value="1"/>
</dbReference>
<dbReference type="Gene3D" id="3.30.230.70">
    <property type="entry name" value="GHMP Kinase, N-terminal domain"/>
    <property type="match status" value="2"/>
</dbReference>
<dbReference type="GO" id="GO:0006396">
    <property type="term" value="P:RNA processing"/>
    <property type="evidence" value="ECO:0007669"/>
    <property type="project" value="InterPro"/>
</dbReference>
<feature type="binding site" evidence="8">
    <location>
        <position position="492"/>
    </location>
    <ligand>
        <name>Mg(2+)</name>
        <dbReference type="ChEBI" id="CHEBI:18420"/>
    </ligand>
</feature>
<dbReference type="Pfam" id="PF01138">
    <property type="entry name" value="RNase_PH"/>
    <property type="match status" value="2"/>
</dbReference>
<organism evidence="11 12">
    <name type="scientific">Thermoanaerobaculum aquaticum</name>
    <dbReference type="NCBI Taxonomy" id="1312852"/>
    <lineage>
        <taxon>Bacteria</taxon>
        <taxon>Pseudomonadati</taxon>
        <taxon>Acidobacteriota</taxon>
        <taxon>Thermoanaerobaculia</taxon>
        <taxon>Thermoanaerobaculales</taxon>
        <taxon>Thermoanaerobaculaceae</taxon>
        <taxon>Thermoanaerobaculum</taxon>
    </lineage>
</organism>
<dbReference type="EMBL" id="JMFG01000006">
    <property type="protein sequence ID" value="KDA54551.1"/>
    <property type="molecule type" value="Genomic_DNA"/>
</dbReference>
<feature type="binding site" evidence="8">
    <location>
        <position position="486"/>
    </location>
    <ligand>
        <name>Mg(2+)</name>
        <dbReference type="ChEBI" id="CHEBI:18420"/>
    </ligand>
</feature>
<dbReference type="InterPro" id="IPR036456">
    <property type="entry name" value="PNPase_PH_RNA-bd_sf"/>
</dbReference>
<dbReference type="GO" id="GO:0006402">
    <property type="term" value="P:mRNA catabolic process"/>
    <property type="evidence" value="ECO:0007669"/>
    <property type="project" value="UniProtKB-UniRule"/>
</dbReference>
<comment type="cofactor">
    <cofactor evidence="8">
        <name>Mg(2+)</name>
        <dbReference type="ChEBI" id="CHEBI:18420"/>
    </cofactor>
</comment>
<dbReference type="SUPFAM" id="SSF55666">
    <property type="entry name" value="Ribonuclease PH domain 2-like"/>
    <property type="match status" value="2"/>
</dbReference>
<proteinExistence type="inferred from homology"/>
<dbReference type="CDD" id="cd11364">
    <property type="entry name" value="RNase_PH_PNPase_2"/>
    <property type="match status" value="1"/>
</dbReference>
<comment type="similarity">
    <text evidence="1 8">Belongs to the polyribonucleotide nucleotidyltransferase family.</text>
</comment>
<dbReference type="FunFam" id="2.40.50.140:FF:000189">
    <property type="entry name" value="Polyribonucleotide nucleotidyltransferase, putative"/>
    <property type="match status" value="1"/>
</dbReference>
<comment type="function">
    <text evidence="8">Involved in mRNA degradation. Catalyzes the phosphorolysis of single-stranded polyribonucleotides processively in the 3'- to 5'-direction.</text>
</comment>
<dbReference type="EC" id="2.7.7.8" evidence="8"/>
<evidence type="ECO:0000313" key="11">
    <source>
        <dbReference type="EMBL" id="KDA54551.1"/>
    </source>
</evidence>
<dbReference type="InterPro" id="IPR020568">
    <property type="entry name" value="Ribosomal_Su5_D2-typ_SF"/>
</dbReference>
<name>A0A062Y2B1_9BACT</name>
<dbReference type="SMART" id="SM00316">
    <property type="entry name" value="S1"/>
    <property type="match status" value="1"/>
</dbReference>
<evidence type="ECO:0000313" key="12">
    <source>
        <dbReference type="Proteomes" id="UP000027284"/>
    </source>
</evidence>
<dbReference type="GO" id="GO:0000175">
    <property type="term" value="F:3'-5'-RNA exonuclease activity"/>
    <property type="evidence" value="ECO:0007669"/>
    <property type="project" value="TreeGrafter"/>
</dbReference>
<dbReference type="InterPro" id="IPR015848">
    <property type="entry name" value="PNPase_PH_RNA-bd_bac/org-type"/>
</dbReference>
<keyword evidence="7 8" id="KW-0694">RNA-binding</keyword>
<evidence type="ECO:0000256" key="8">
    <source>
        <dbReference type="HAMAP-Rule" id="MF_01595"/>
    </source>
</evidence>
<evidence type="ECO:0000259" key="10">
    <source>
        <dbReference type="PROSITE" id="PS50126"/>
    </source>
</evidence>
<dbReference type="Pfam" id="PF03726">
    <property type="entry name" value="PNPase"/>
    <property type="match status" value="1"/>
</dbReference>
<dbReference type="InterPro" id="IPR012340">
    <property type="entry name" value="NA-bd_OB-fold"/>
</dbReference>
<feature type="region of interest" description="Disordered" evidence="9">
    <location>
        <begin position="688"/>
        <end position="725"/>
    </location>
</feature>
<dbReference type="AlphaFoldDB" id="A0A062Y2B1"/>
<dbReference type="Proteomes" id="UP000027284">
    <property type="component" value="Unassembled WGS sequence"/>
</dbReference>
<evidence type="ECO:0000256" key="5">
    <source>
        <dbReference type="ARBA" id="ARBA00022723"/>
    </source>
</evidence>
<dbReference type="Pfam" id="PF00575">
    <property type="entry name" value="S1"/>
    <property type="match status" value="1"/>
</dbReference>
<dbReference type="FunFam" id="3.30.230.70:FF:000001">
    <property type="entry name" value="Polyribonucleotide nucleotidyltransferase"/>
    <property type="match status" value="1"/>
</dbReference>
<dbReference type="STRING" id="1312852.EG19_10315"/>
<dbReference type="InterPro" id="IPR027408">
    <property type="entry name" value="PNPase/RNase_PH_dom_sf"/>
</dbReference>
<dbReference type="InterPro" id="IPR036345">
    <property type="entry name" value="ExoRNase_PH_dom2_sf"/>
</dbReference>
<dbReference type="PROSITE" id="PS50126">
    <property type="entry name" value="S1"/>
    <property type="match status" value="1"/>
</dbReference>
<comment type="subcellular location">
    <subcellularLocation>
        <location evidence="8">Cytoplasm</location>
    </subcellularLocation>
</comment>
<keyword evidence="6 8" id="KW-0460">Magnesium</keyword>
<evidence type="ECO:0000256" key="7">
    <source>
        <dbReference type="ARBA" id="ARBA00022884"/>
    </source>
</evidence>
<feature type="domain" description="S1 motif" evidence="10">
    <location>
        <begin position="622"/>
        <end position="690"/>
    </location>
</feature>
<comment type="catalytic activity">
    <reaction evidence="8">
        <text>RNA(n+1) + phosphate = RNA(n) + a ribonucleoside 5'-diphosphate</text>
        <dbReference type="Rhea" id="RHEA:22096"/>
        <dbReference type="Rhea" id="RHEA-COMP:14527"/>
        <dbReference type="Rhea" id="RHEA-COMP:17342"/>
        <dbReference type="ChEBI" id="CHEBI:43474"/>
        <dbReference type="ChEBI" id="CHEBI:57930"/>
        <dbReference type="ChEBI" id="CHEBI:140395"/>
        <dbReference type="EC" id="2.7.7.8"/>
    </reaction>
</comment>
<dbReference type="SUPFAM" id="SSF50249">
    <property type="entry name" value="Nucleic acid-binding proteins"/>
    <property type="match status" value="1"/>
</dbReference>
<dbReference type="Gene3D" id="2.40.50.140">
    <property type="entry name" value="Nucleic acid-binding proteins"/>
    <property type="match status" value="1"/>
</dbReference>
<dbReference type="CDD" id="cd11363">
    <property type="entry name" value="RNase_PH_PNPase_1"/>
    <property type="match status" value="1"/>
</dbReference>
<dbReference type="InterPro" id="IPR004087">
    <property type="entry name" value="KH_dom"/>
</dbReference>
<dbReference type="NCBIfam" id="NF008805">
    <property type="entry name" value="PRK11824.1"/>
    <property type="match status" value="1"/>
</dbReference>
<dbReference type="GO" id="GO:0004654">
    <property type="term" value="F:polyribonucleotide nucleotidyltransferase activity"/>
    <property type="evidence" value="ECO:0007669"/>
    <property type="project" value="UniProtKB-UniRule"/>
</dbReference>
<evidence type="ECO:0000256" key="1">
    <source>
        <dbReference type="ARBA" id="ARBA00007404"/>
    </source>
</evidence>
<dbReference type="CDD" id="cd04472">
    <property type="entry name" value="S1_PNPase"/>
    <property type="match status" value="1"/>
</dbReference>
<evidence type="ECO:0000256" key="9">
    <source>
        <dbReference type="SAM" id="MobiDB-lite"/>
    </source>
</evidence>
<dbReference type="InterPro" id="IPR036612">
    <property type="entry name" value="KH_dom_type_1_sf"/>
</dbReference>
<dbReference type="GO" id="GO:0005829">
    <property type="term" value="C:cytosol"/>
    <property type="evidence" value="ECO:0007669"/>
    <property type="project" value="TreeGrafter"/>
</dbReference>
<dbReference type="InterPro" id="IPR003029">
    <property type="entry name" value="S1_domain"/>
</dbReference>
<dbReference type="InterPro" id="IPR015847">
    <property type="entry name" value="ExoRNase_PH_dom2"/>
</dbReference>
<dbReference type="FunFam" id="3.30.1370.10:FF:000001">
    <property type="entry name" value="Polyribonucleotide nucleotidyltransferase"/>
    <property type="match status" value="1"/>
</dbReference>
<dbReference type="Pfam" id="PF00013">
    <property type="entry name" value="KH_1"/>
    <property type="match status" value="1"/>
</dbReference>
<dbReference type="Gene3D" id="3.30.1370.10">
    <property type="entry name" value="K Homology domain, type 1"/>
    <property type="match status" value="1"/>
</dbReference>
<dbReference type="Pfam" id="PF03725">
    <property type="entry name" value="RNase_PH_C"/>
    <property type="match status" value="2"/>
</dbReference>
<dbReference type="OrthoDB" id="9804305at2"/>
<keyword evidence="5 8" id="KW-0479">Metal-binding</keyword>
<accession>A0A062Y2B1</accession>
<dbReference type="FunFam" id="3.30.230.70:FF:000002">
    <property type="entry name" value="Polyribonucleotide nucleotidyltransferase"/>
    <property type="match status" value="1"/>
</dbReference>
<dbReference type="SUPFAM" id="SSF46915">
    <property type="entry name" value="Polynucleotide phosphorylase/guanosine pentaphosphate synthase (PNPase/GPSI), domain 3"/>
    <property type="match status" value="1"/>
</dbReference>
<dbReference type="InterPro" id="IPR004088">
    <property type="entry name" value="KH_dom_type_1"/>
</dbReference>
<dbReference type="PANTHER" id="PTHR11252">
    <property type="entry name" value="POLYRIBONUCLEOTIDE NUCLEOTIDYLTRANSFERASE"/>
    <property type="match status" value="1"/>
</dbReference>
<evidence type="ECO:0000256" key="3">
    <source>
        <dbReference type="ARBA" id="ARBA00022679"/>
    </source>
</evidence>
<dbReference type="GO" id="GO:0000287">
    <property type="term" value="F:magnesium ion binding"/>
    <property type="evidence" value="ECO:0007669"/>
    <property type="project" value="UniProtKB-UniRule"/>
</dbReference>
<dbReference type="PIRSF" id="PIRSF005499">
    <property type="entry name" value="PNPase"/>
    <property type="match status" value="1"/>
</dbReference>
<protein>
    <recommendedName>
        <fullName evidence="8">Polyribonucleotide nucleotidyltransferase</fullName>
        <ecNumber evidence="8">2.7.7.8</ecNumber>
    </recommendedName>
    <alternativeName>
        <fullName evidence="8">Polynucleotide phosphorylase</fullName>
        <shortName evidence="8">PNPase</shortName>
    </alternativeName>
</protein>
<evidence type="ECO:0000256" key="2">
    <source>
        <dbReference type="ARBA" id="ARBA00022490"/>
    </source>
</evidence>
<keyword evidence="2 8" id="KW-0963">Cytoplasm</keyword>
<evidence type="ECO:0000256" key="6">
    <source>
        <dbReference type="ARBA" id="ARBA00022842"/>
    </source>
</evidence>
<keyword evidence="3 8" id="KW-0808">Transferase</keyword>
<dbReference type="RefSeq" id="WP_081799852.1">
    <property type="nucleotide sequence ID" value="NZ_JMFG01000006.1"/>
</dbReference>
<dbReference type="PROSITE" id="PS50084">
    <property type="entry name" value="KH_TYPE_1"/>
    <property type="match status" value="1"/>
</dbReference>
<keyword evidence="12" id="KW-1185">Reference proteome</keyword>
<evidence type="ECO:0000256" key="4">
    <source>
        <dbReference type="ARBA" id="ARBA00022695"/>
    </source>
</evidence>
<dbReference type="SUPFAM" id="SSF54211">
    <property type="entry name" value="Ribosomal protein S5 domain 2-like"/>
    <property type="match status" value="2"/>
</dbReference>
<gene>
    <name evidence="8" type="primary">pnp</name>
    <name evidence="11" type="ORF">EG19_10315</name>
</gene>
<dbReference type="InterPro" id="IPR001247">
    <property type="entry name" value="ExoRNase_PH_dom1"/>
</dbReference>
<dbReference type="SMART" id="SM00322">
    <property type="entry name" value="KH"/>
    <property type="match status" value="1"/>
</dbReference>
<dbReference type="SUPFAM" id="SSF54791">
    <property type="entry name" value="Eukaryotic type KH-domain (KH-domain type I)"/>
    <property type="match status" value="1"/>
</dbReference>
<dbReference type="InterPro" id="IPR012162">
    <property type="entry name" value="PNPase"/>
</dbReference>
<dbReference type="NCBIfam" id="TIGR03591">
    <property type="entry name" value="polynuc_phos"/>
    <property type="match status" value="1"/>
</dbReference>
<dbReference type="GO" id="GO:0003723">
    <property type="term" value="F:RNA binding"/>
    <property type="evidence" value="ECO:0007669"/>
    <property type="project" value="UniProtKB-UniRule"/>
</dbReference>
<keyword evidence="4 8" id="KW-0548">Nucleotidyltransferase</keyword>